<evidence type="ECO:0000313" key="1">
    <source>
        <dbReference type="EMBL" id="OWR53501.1"/>
    </source>
</evidence>
<organism evidence="1 2">
    <name type="scientific">Danaus plexippus plexippus</name>
    <dbReference type="NCBI Taxonomy" id="278856"/>
    <lineage>
        <taxon>Eukaryota</taxon>
        <taxon>Metazoa</taxon>
        <taxon>Ecdysozoa</taxon>
        <taxon>Arthropoda</taxon>
        <taxon>Hexapoda</taxon>
        <taxon>Insecta</taxon>
        <taxon>Pterygota</taxon>
        <taxon>Neoptera</taxon>
        <taxon>Endopterygota</taxon>
        <taxon>Lepidoptera</taxon>
        <taxon>Glossata</taxon>
        <taxon>Ditrysia</taxon>
        <taxon>Papilionoidea</taxon>
        <taxon>Nymphalidae</taxon>
        <taxon>Danainae</taxon>
        <taxon>Danaini</taxon>
        <taxon>Danaina</taxon>
        <taxon>Danaus</taxon>
        <taxon>Danaus</taxon>
    </lineage>
</organism>
<dbReference type="Proteomes" id="UP000007151">
    <property type="component" value="Unassembled WGS sequence"/>
</dbReference>
<accession>A0A212FIE9</accession>
<reference evidence="1 2" key="1">
    <citation type="journal article" date="2011" name="Cell">
        <title>The monarch butterfly genome yields insights into long-distance migration.</title>
        <authorList>
            <person name="Zhan S."/>
            <person name="Merlin C."/>
            <person name="Boore J.L."/>
            <person name="Reppert S.M."/>
        </authorList>
    </citation>
    <scope>NUCLEOTIDE SEQUENCE [LARGE SCALE GENOMIC DNA]</scope>
    <source>
        <strain evidence="1">F-2</strain>
    </source>
</reference>
<sequence>MDRYIIREPRAGVERDHNNFDFTDYPEGNQMTSFSTTNAESNFGYPQSMYHTYAPESQGYMTHITHGSVVTPAQTFGSNNQGHIVSGIDPRYLAAYSDTNGSFIATVDLKPIEVDLLKKEEKVHVKTRVEKIQEIHKVGTRVLCGTVEKILKWNRSLQDIGVMVLYELVGKCVSVSPGDRSAQNLVVRDESGPAMQVVYYEIDLLLPDLSLPCTVRVVGRMLSGSSRMQGFSVRVARADDVTALSRRTAVAMNQVEELIKKYGGST</sequence>
<evidence type="ECO:0000313" key="2">
    <source>
        <dbReference type="Proteomes" id="UP000007151"/>
    </source>
</evidence>
<dbReference type="AlphaFoldDB" id="A0A212FIE9"/>
<dbReference type="eggNOG" id="ENOG502R13P">
    <property type="taxonomic scope" value="Eukaryota"/>
</dbReference>
<dbReference type="EMBL" id="AGBW02008397">
    <property type="protein sequence ID" value="OWR53501.1"/>
    <property type="molecule type" value="Genomic_DNA"/>
</dbReference>
<proteinExistence type="predicted"/>
<comment type="caution">
    <text evidence="1">The sequence shown here is derived from an EMBL/GenBank/DDBJ whole genome shotgun (WGS) entry which is preliminary data.</text>
</comment>
<keyword evidence="2" id="KW-1185">Reference proteome</keyword>
<gene>
    <name evidence="1" type="ORF">KGM_204946</name>
</gene>
<protein>
    <submittedName>
        <fullName evidence="1">Uncharacterized protein</fullName>
    </submittedName>
</protein>
<dbReference type="InParanoid" id="A0A212FIE9"/>
<name>A0A212FIE9_DANPL</name>
<dbReference type="KEGG" id="dpl:KGM_204946"/>
<dbReference type="STRING" id="278856.A0A212FIE9"/>